<dbReference type="Pfam" id="PF15077">
    <property type="entry name" value="MAJIN"/>
    <property type="match status" value="1"/>
</dbReference>
<keyword evidence="2" id="KW-1185">Reference proteome</keyword>
<feature type="compositionally biased region" description="Polar residues" evidence="1">
    <location>
        <begin position="160"/>
        <end position="169"/>
    </location>
</feature>
<accession>A0ABM1D9J5</accession>
<evidence type="ECO:0000256" key="1">
    <source>
        <dbReference type="SAM" id="MobiDB-lite"/>
    </source>
</evidence>
<sequence>MTFTFPIVGKPINDSPLALVLPERKAAGAMRRKRKCEEVPSSPSKPGLDRAKMGTSSQGPSKKKPPMETRRNMERKTQQEWQEAPAFDITDVQDQDSTCGDSLAGQIIPPLQQNNPPPPKGPTEPGTSGFFGFLSPGPRAALRQKGSRKQQLSEDHTSERSWISQVGLL</sequence>
<organism evidence="2 3">
    <name type="scientific">Ceratotherium simum simum</name>
    <name type="common">Southern white rhinoceros</name>
    <dbReference type="NCBI Taxonomy" id="73337"/>
    <lineage>
        <taxon>Eukaryota</taxon>
        <taxon>Metazoa</taxon>
        <taxon>Chordata</taxon>
        <taxon>Craniata</taxon>
        <taxon>Vertebrata</taxon>
        <taxon>Euteleostomi</taxon>
        <taxon>Mammalia</taxon>
        <taxon>Eutheria</taxon>
        <taxon>Laurasiatheria</taxon>
        <taxon>Perissodactyla</taxon>
        <taxon>Rhinocerotidae</taxon>
        <taxon>Ceratotherium</taxon>
    </lineage>
</organism>
<evidence type="ECO:0000313" key="3">
    <source>
        <dbReference type="RefSeq" id="XP_014648476.1"/>
    </source>
</evidence>
<proteinExistence type="predicted"/>
<evidence type="ECO:0000313" key="2">
    <source>
        <dbReference type="Proteomes" id="UP000694910"/>
    </source>
</evidence>
<dbReference type="PANTHER" id="PTHR35824">
    <property type="entry name" value="MEMBRANE-ANCHORED JUNCTION PROTEIN MAJIN"/>
    <property type="match status" value="1"/>
</dbReference>
<dbReference type="RefSeq" id="XP_014648476.1">
    <property type="nucleotide sequence ID" value="XM_014792990.1"/>
</dbReference>
<reference evidence="3" key="1">
    <citation type="submission" date="2025-08" db="UniProtKB">
        <authorList>
            <consortium name="RefSeq"/>
        </authorList>
    </citation>
    <scope>IDENTIFICATION</scope>
</reference>
<dbReference type="InterPro" id="IPR027816">
    <property type="entry name" value="MAJIN"/>
</dbReference>
<dbReference type="GeneID" id="101404747"/>
<gene>
    <name evidence="3" type="primary">LOC101404747</name>
</gene>
<protein>
    <submittedName>
        <fullName evidence="3">Uncharacterized protein C11orf85 homolog isoform X1</fullName>
    </submittedName>
</protein>
<name>A0ABM1D9J5_CERSS</name>
<dbReference type="PANTHER" id="PTHR35824:SF1">
    <property type="entry name" value="MEMBRANE-ANCHORED JUNCTION PROTEIN"/>
    <property type="match status" value="1"/>
</dbReference>
<feature type="region of interest" description="Disordered" evidence="1">
    <location>
        <begin position="26"/>
        <end position="169"/>
    </location>
</feature>
<feature type="compositionally biased region" description="Basic and acidic residues" evidence="1">
    <location>
        <begin position="65"/>
        <end position="78"/>
    </location>
</feature>
<dbReference type="Proteomes" id="UP000694910">
    <property type="component" value="Unplaced"/>
</dbReference>